<comment type="caution">
    <text evidence="1">The sequence shown here is derived from an EMBL/GenBank/DDBJ whole genome shotgun (WGS) entry which is preliminary data.</text>
</comment>
<sequence length="146" mass="16211">MARTIDRASRVISGTWGQLWIDGEQLVECVAFQLKFSKNKEKIYLCGQFVTDTKAMSADGTGSITIKKVDSGQIQREIDMQNGVDKRYTLVGKLADPDSYGSERVAAYNVSFDDLTLADWKSNTAGEITLPFTFTRAELLDAIEVD</sequence>
<dbReference type="AlphaFoldDB" id="A0A9D2SBW5"/>
<protein>
    <submittedName>
        <fullName evidence="1">Phage tail tube protein</fullName>
    </submittedName>
</protein>
<dbReference type="InterPro" id="IPR038628">
    <property type="entry name" value="XkdM-like_sf"/>
</dbReference>
<dbReference type="EMBL" id="DWXO01000080">
    <property type="protein sequence ID" value="HJB81006.1"/>
    <property type="molecule type" value="Genomic_DNA"/>
</dbReference>
<dbReference type="Pfam" id="PF09393">
    <property type="entry name" value="DUF2001"/>
    <property type="match status" value="1"/>
</dbReference>
<evidence type="ECO:0000313" key="2">
    <source>
        <dbReference type="Proteomes" id="UP000823921"/>
    </source>
</evidence>
<evidence type="ECO:0000313" key="1">
    <source>
        <dbReference type="EMBL" id="HJB81006.1"/>
    </source>
</evidence>
<reference evidence="1" key="1">
    <citation type="journal article" date="2021" name="PeerJ">
        <title>Extensive microbial diversity within the chicken gut microbiome revealed by metagenomics and culture.</title>
        <authorList>
            <person name="Gilroy R."/>
            <person name="Ravi A."/>
            <person name="Getino M."/>
            <person name="Pursley I."/>
            <person name="Horton D.L."/>
            <person name="Alikhan N.F."/>
            <person name="Baker D."/>
            <person name="Gharbi K."/>
            <person name="Hall N."/>
            <person name="Watson M."/>
            <person name="Adriaenssens E.M."/>
            <person name="Foster-Nyarko E."/>
            <person name="Jarju S."/>
            <person name="Secka A."/>
            <person name="Antonio M."/>
            <person name="Oren A."/>
            <person name="Chaudhuri R.R."/>
            <person name="La Ragione R."/>
            <person name="Hildebrand F."/>
            <person name="Pallen M.J."/>
        </authorList>
    </citation>
    <scope>NUCLEOTIDE SEQUENCE</scope>
    <source>
        <strain evidence="1">CHK192-8294</strain>
    </source>
</reference>
<organism evidence="1 2">
    <name type="scientific">Candidatus Flavonifractor intestinigallinarum</name>
    <dbReference type="NCBI Taxonomy" id="2838586"/>
    <lineage>
        <taxon>Bacteria</taxon>
        <taxon>Bacillati</taxon>
        <taxon>Bacillota</taxon>
        <taxon>Clostridia</taxon>
        <taxon>Eubacteriales</taxon>
        <taxon>Oscillospiraceae</taxon>
        <taxon>Flavonifractor</taxon>
    </lineage>
</organism>
<dbReference type="Proteomes" id="UP000823921">
    <property type="component" value="Unassembled WGS sequence"/>
</dbReference>
<proteinExistence type="predicted"/>
<reference evidence="1" key="2">
    <citation type="submission" date="2021-04" db="EMBL/GenBank/DDBJ databases">
        <authorList>
            <person name="Gilroy R."/>
        </authorList>
    </citation>
    <scope>NUCLEOTIDE SEQUENCE</scope>
    <source>
        <strain evidence="1">CHK192-8294</strain>
    </source>
</reference>
<name>A0A9D2SBW5_9FIRM</name>
<dbReference type="InterPro" id="IPR018989">
    <property type="entry name" value="DUF2001"/>
</dbReference>
<dbReference type="SUPFAM" id="SSF69279">
    <property type="entry name" value="Phage tail proteins"/>
    <property type="match status" value="1"/>
</dbReference>
<accession>A0A9D2SBW5</accession>
<gene>
    <name evidence="1" type="ORF">H9712_08470</name>
</gene>
<dbReference type="Gene3D" id="2.30.110.40">
    <property type="entry name" value="Phage tail tube protein"/>
    <property type="match status" value="1"/>
</dbReference>